<sequence>MNYPKEHPEKILRLRDFWHALFIIPKPWPNPKSKDVMVIKIDWFVHKMSTLFGLVGRFSRHTSHTFQPRVFFSSTSTLPNTLKTSDFTKEDLKALKVRFQPAPSEGHAIPDKDFTEFPQQYVCPKISKTILNEPDFNVDNISEIPNNSVRSFIYKSHDVTRNLGIPETRTNSMVEDLLRIAMMNGWPLSIM</sequence>
<organism evidence="1 2">
    <name type="scientific">Funneliformis caledonium</name>
    <dbReference type="NCBI Taxonomy" id="1117310"/>
    <lineage>
        <taxon>Eukaryota</taxon>
        <taxon>Fungi</taxon>
        <taxon>Fungi incertae sedis</taxon>
        <taxon>Mucoromycota</taxon>
        <taxon>Glomeromycotina</taxon>
        <taxon>Glomeromycetes</taxon>
        <taxon>Glomerales</taxon>
        <taxon>Glomeraceae</taxon>
        <taxon>Funneliformis</taxon>
    </lineage>
</organism>
<dbReference type="EMBL" id="CAJVPQ010000122">
    <property type="protein sequence ID" value="CAG8448037.1"/>
    <property type="molecule type" value="Genomic_DNA"/>
</dbReference>
<keyword evidence="2" id="KW-1185">Reference proteome</keyword>
<evidence type="ECO:0000313" key="2">
    <source>
        <dbReference type="Proteomes" id="UP000789570"/>
    </source>
</evidence>
<dbReference type="OrthoDB" id="2421681at2759"/>
<proteinExistence type="predicted"/>
<dbReference type="AlphaFoldDB" id="A0A9N8VE20"/>
<protein>
    <submittedName>
        <fullName evidence="1">16910_t:CDS:1</fullName>
    </submittedName>
</protein>
<gene>
    <name evidence="1" type="ORF">FCALED_LOCUS1039</name>
</gene>
<evidence type="ECO:0000313" key="1">
    <source>
        <dbReference type="EMBL" id="CAG8448037.1"/>
    </source>
</evidence>
<name>A0A9N8VE20_9GLOM</name>
<dbReference type="Proteomes" id="UP000789570">
    <property type="component" value="Unassembled WGS sequence"/>
</dbReference>
<comment type="caution">
    <text evidence="1">The sequence shown here is derived from an EMBL/GenBank/DDBJ whole genome shotgun (WGS) entry which is preliminary data.</text>
</comment>
<accession>A0A9N8VE20</accession>
<reference evidence="1" key="1">
    <citation type="submission" date="2021-06" db="EMBL/GenBank/DDBJ databases">
        <authorList>
            <person name="Kallberg Y."/>
            <person name="Tangrot J."/>
            <person name="Rosling A."/>
        </authorList>
    </citation>
    <scope>NUCLEOTIDE SEQUENCE</scope>
    <source>
        <strain evidence="1">UK204</strain>
    </source>
</reference>